<dbReference type="OrthoDB" id="996097at2"/>
<organism evidence="2 3">
    <name type="scientific">Paenibacillus whitsoniae</name>
    <dbReference type="NCBI Taxonomy" id="2496558"/>
    <lineage>
        <taxon>Bacteria</taxon>
        <taxon>Bacillati</taxon>
        <taxon>Bacillota</taxon>
        <taxon>Bacilli</taxon>
        <taxon>Bacillales</taxon>
        <taxon>Paenibacillaceae</taxon>
        <taxon>Paenibacillus</taxon>
    </lineage>
</organism>
<keyword evidence="1" id="KW-1133">Transmembrane helix</keyword>
<dbReference type="Proteomes" id="UP000276128">
    <property type="component" value="Unassembled WGS sequence"/>
</dbReference>
<sequence>MREYKIWVINTLSITVLILVVIAVFNFCVDPYGYYRFSTGMFNYQKSKFSDPYQFKAYQLKEDDPEAIVLGTSRAMRLNPPRIRALSGETAYNLGLSGSSPYIELKYLEYAIKVDKNLKTVYLGLDFEVFDKKYLNHASFDERRLRSSFYLQDMFLTLLSSTTMKESLHVLQDNIRRTTQYTENRYLPDGSFDETLNFPKDNNRSTLQMISTTFSLSTASMDDINKVREICDQNHLKLYVYISPVHAILLETFWQSNLWGEYENWKRKLVEIMPVWDFSGYHEISMSSLQNHENYNNLSHFSKKVGDFILFRMLNKETDKVPNYFGVLLTKDNIEHHLEELRIDRNQWPDRDKNMYEIMPDNN</sequence>
<evidence type="ECO:0000256" key="1">
    <source>
        <dbReference type="SAM" id="Phobius"/>
    </source>
</evidence>
<keyword evidence="1" id="KW-0812">Transmembrane</keyword>
<dbReference type="AlphaFoldDB" id="A0A3S0CT70"/>
<reference evidence="2 3" key="1">
    <citation type="submission" date="2018-12" db="EMBL/GenBank/DDBJ databases">
        <title>Bacillus ochoae sp. nov., Paenibacillus whitsoniae sp. nov., Paenibacillus spiritus sp. nov. Isolated from the Mars Exploration Rover during spacecraft assembly.</title>
        <authorList>
            <person name="Seuylemezian A."/>
            <person name="Vaishampayan P."/>
        </authorList>
    </citation>
    <scope>NUCLEOTIDE SEQUENCE [LARGE SCALE GENOMIC DNA]</scope>
    <source>
        <strain evidence="2 3">MER 54</strain>
    </source>
</reference>
<dbReference type="EMBL" id="RXHU01000056">
    <property type="protein sequence ID" value="RTE08146.1"/>
    <property type="molecule type" value="Genomic_DNA"/>
</dbReference>
<proteinExistence type="predicted"/>
<protein>
    <submittedName>
        <fullName evidence="2">Uncharacterized protein</fullName>
    </submittedName>
</protein>
<comment type="caution">
    <text evidence="2">The sequence shown here is derived from an EMBL/GenBank/DDBJ whole genome shotgun (WGS) entry which is preliminary data.</text>
</comment>
<keyword evidence="1" id="KW-0472">Membrane</keyword>
<feature type="transmembrane region" description="Helical" evidence="1">
    <location>
        <begin position="6"/>
        <end position="29"/>
    </location>
</feature>
<evidence type="ECO:0000313" key="2">
    <source>
        <dbReference type="EMBL" id="RTE08146.1"/>
    </source>
</evidence>
<gene>
    <name evidence="2" type="ORF">EJQ19_18835</name>
</gene>
<dbReference type="RefSeq" id="WP_126142781.1">
    <property type="nucleotide sequence ID" value="NZ_RXHU01000056.1"/>
</dbReference>
<evidence type="ECO:0000313" key="3">
    <source>
        <dbReference type="Proteomes" id="UP000276128"/>
    </source>
</evidence>
<keyword evidence="3" id="KW-1185">Reference proteome</keyword>
<accession>A0A3S0CT70</accession>
<name>A0A3S0CT70_9BACL</name>